<dbReference type="AlphaFoldDB" id="A0A0A0JVL6"/>
<name>A0A0A0JVL6_9MICO</name>
<dbReference type="EMBL" id="AVPL01000017">
    <property type="protein sequence ID" value="KGN41445.1"/>
    <property type="molecule type" value="Genomic_DNA"/>
</dbReference>
<dbReference type="PANTHER" id="PTHR39193:SF1">
    <property type="entry name" value="5-DEOXY-GLUCURONATE ISOMERASE"/>
    <property type="match status" value="1"/>
</dbReference>
<dbReference type="InterPro" id="IPR014710">
    <property type="entry name" value="RmlC-like_jellyroll"/>
</dbReference>
<proteinExistence type="predicted"/>
<dbReference type="Proteomes" id="UP000030013">
    <property type="component" value="Unassembled WGS sequence"/>
</dbReference>
<evidence type="ECO:0000313" key="2">
    <source>
        <dbReference type="EMBL" id="KGN41445.1"/>
    </source>
</evidence>
<evidence type="ECO:0000256" key="1">
    <source>
        <dbReference type="ARBA" id="ARBA00023235"/>
    </source>
</evidence>
<dbReference type="PIRSF" id="PIRSF036628">
    <property type="entry name" value="IolB"/>
    <property type="match status" value="1"/>
</dbReference>
<dbReference type="RefSeq" id="WP_035936196.1">
    <property type="nucleotide sequence ID" value="NZ_AVPL01000017.1"/>
</dbReference>
<sequence length="304" mass="32842">MSRGDDNARWHHAFGAAADGDFTVSVTDAVDGWQHTSLRVAELPSGGSITHATADEELVVVPLAGSVTIEISGSEPIRLEGRVSVFEGPSDTAYVPRGRTMTLRDNGAGSRVALCGARGTTDREPRRIAAEDAQPELRGAGIASREVRAFGLPPTLHADAILVCEVITPAGNWSSWPPHKHDEDRPGVESELEEIYYFEVRSTDPRGTDPVGYQRVYGTDERPIDVLAEVRTGDVVLVPHGWHGPAMAAPDADLYYLNVMAGPGAERAWLIRDDPAHAWVREGWADDAVDPRLPFTHDGGADDE</sequence>
<protein>
    <submittedName>
        <fullName evidence="2">5-deoxyglucuronate isomerase</fullName>
    </submittedName>
</protein>
<dbReference type="SUPFAM" id="SSF51182">
    <property type="entry name" value="RmlC-like cupins"/>
    <property type="match status" value="1"/>
</dbReference>
<dbReference type="OrthoDB" id="9799936at2"/>
<dbReference type="Gene3D" id="2.60.120.10">
    <property type="entry name" value="Jelly Rolls"/>
    <property type="match status" value="2"/>
</dbReference>
<organism evidence="2 3">
    <name type="scientific">Knoellia aerolata DSM 18566</name>
    <dbReference type="NCBI Taxonomy" id="1385519"/>
    <lineage>
        <taxon>Bacteria</taxon>
        <taxon>Bacillati</taxon>
        <taxon>Actinomycetota</taxon>
        <taxon>Actinomycetes</taxon>
        <taxon>Micrococcales</taxon>
        <taxon>Intrasporangiaceae</taxon>
        <taxon>Knoellia</taxon>
    </lineage>
</organism>
<dbReference type="InterPro" id="IPR024203">
    <property type="entry name" value="Deoxy-glucuronate_isom_IolB"/>
</dbReference>
<accession>A0A0A0JVL6</accession>
<dbReference type="NCBIfam" id="TIGR04378">
    <property type="entry name" value="myo_inos_iolB"/>
    <property type="match status" value="1"/>
</dbReference>
<dbReference type="eggNOG" id="COG3718">
    <property type="taxonomic scope" value="Bacteria"/>
</dbReference>
<comment type="caution">
    <text evidence="2">The sequence shown here is derived from an EMBL/GenBank/DDBJ whole genome shotgun (WGS) entry which is preliminary data.</text>
</comment>
<dbReference type="PANTHER" id="PTHR39193">
    <property type="entry name" value="5-DEOXY-GLUCURONATE ISOMERASE"/>
    <property type="match status" value="1"/>
</dbReference>
<dbReference type="STRING" id="1385519.N801_07155"/>
<reference evidence="2 3" key="1">
    <citation type="submission" date="2013-08" db="EMBL/GenBank/DDBJ databases">
        <title>The genome sequence of Knoellia aerolata.</title>
        <authorList>
            <person name="Zhu W."/>
            <person name="Wang G."/>
        </authorList>
    </citation>
    <scope>NUCLEOTIDE SEQUENCE [LARGE SCALE GENOMIC DNA]</scope>
    <source>
        <strain evidence="2 3">DSM 18566</strain>
    </source>
</reference>
<keyword evidence="1 2" id="KW-0413">Isomerase</keyword>
<dbReference type="Pfam" id="PF04962">
    <property type="entry name" value="KduI"/>
    <property type="match status" value="1"/>
</dbReference>
<keyword evidence="3" id="KW-1185">Reference proteome</keyword>
<dbReference type="InterPro" id="IPR011051">
    <property type="entry name" value="RmlC_Cupin_sf"/>
</dbReference>
<evidence type="ECO:0000313" key="3">
    <source>
        <dbReference type="Proteomes" id="UP000030013"/>
    </source>
</evidence>
<dbReference type="InterPro" id="IPR021120">
    <property type="entry name" value="KduI/IolB_isomerase"/>
</dbReference>
<gene>
    <name evidence="2" type="ORF">N801_07155</name>
</gene>
<dbReference type="GO" id="GO:0008880">
    <property type="term" value="F:glucuronate isomerase activity"/>
    <property type="evidence" value="ECO:0007669"/>
    <property type="project" value="InterPro"/>
</dbReference>
<dbReference type="GO" id="GO:0019310">
    <property type="term" value="P:inositol catabolic process"/>
    <property type="evidence" value="ECO:0007669"/>
    <property type="project" value="InterPro"/>
</dbReference>